<reference evidence="4" key="1">
    <citation type="submission" date="2020-08" db="EMBL/GenBank/DDBJ databases">
        <title>Genome Sequencing and Pan-Genome Analysis of Migratory bird Vibrio Strains, Inner Mongolia.</title>
        <authorList>
            <person name="Zheng L."/>
        </authorList>
    </citation>
    <scope>NUCLEOTIDE SEQUENCE</scope>
    <source>
        <strain evidence="4">M13F</strain>
    </source>
</reference>
<dbReference type="InterPro" id="IPR003869">
    <property type="entry name" value="Polysac_CapD-like"/>
</dbReference>
<keyword evidence="2" id="KW-0472">Membrane</keyword>
<keyword evidence="2" id="KW-1133">Transmembrane helix</keyword>
<protein>
    <submittedName>
        <fullName evidence="4">Polysaccharide biosynthesis protein</fullName>
    </submittedName>
</protein>
<comment type="caution">
    <text evidence="4">The sequence shown here is derived from an EMBL/GenBank/DDBJ whole genome shotgun (WGS) entry which is preliminary data.</text>
</comment>
<sequence>MDKLAYLWSLPRAYKRLISLAIDTLLITVSFFAALWTRLGEVVIPPSSSTTLALLGTVVVTLVVFTRLGLYRAVLRFLTFHALMVIFAGALISSLALTSFSYYLNAAIPRTVPLIYLTFLVLLCGGARMLVRSMIVQTQCRNNDRAQVLIYGAGSTGRQLAIALRSSPHYQIKAFLDNDLSLANTIIQGVTVYPAHIADKLVTKYQIDKILLAIPRTSRAERKQILDELLHLPVEVLTVPDFTDIVEGHATVDELKDVAIEDLLGRDPVTPDVDLMRSNIQNKVVMVTGAGGSIGSELCRQIVMQKPKSLILFELSEFALYQIDKELSLFVEAEQLAVEIIPLLGSVQRINRLSTVMKAFDVQTVYHAAAYKHVPLVEYNVVEGVRNNVFGTYYCATAAIEANVESFVLISTDKAVRPTNVMGATKRMAELALQALAKQEAKKTQGTRFCMVRFGNVLGSSGSVIPLFKRQIAEGKPITVTHPDIIRYFMTIPEAAQLVIQAGAMGKGGDVFVLDMGEPVKIVDLAKNLIRLSGLEVKSIENPNGDIEIKFTGLRPGEKLYEELLIGDNVEGTEHERIMTANERFLPLNEFAIILVNLDKACHHFDHEAIRQILLDAPTGFDPTDGIGDLVWNEKQKKDQAQSNIVTLKTTQIA</sequence>
<feature type="domain" description="Polysaccharide biosynthesis protein CapD-like" evidence="3">
    <location>
        <begin position="285"/>
        <end position="582"/>
    </location>
</feature>
<feature type="transmembrane region" description="Helical" evidence="2">
    <location>
        <begin position="51"/>
        <end position="70"/>
    </location>
</feature>
<dbReference type="PANTHER" id="PTHR43318:SF1">
    <property type="entry name" value="POLYSACCHARIDE BIOSYNTHESIS PROTEIN EPSC-RELATED"/>
    <property type="match status" value="1"/>
</dbReference>
<feature type="transmembrane region" description="Helical" evidence="2">
    <location>
        <begin position="114"/>
        <end position="131"/>
    </location>
</feature>
<dbReference type="InterPro" id="IPR051203">
    <property type="entry name" value="Polysaccharide_Synthase-Rel"/>
</dbReference>
<dbReference type="PANTHER" id="PTHR43318">
    <property type="entry name" value="UDP-N-ACETYLGLUCOSAMINE 4,6-DEHYDRATASE"/>
    <property type="match status" value="1"/>
</dbReference>
<organism evidence="4 5">
    <name type="scientific">Vibrio metschnikovii</name>
    <dbReference type="NCBI Taxonomy" id="28172"/>
    <lineage>
        <taxon>Bacteria</taxon>
        <taxon>Pseudomonadati</taxon>
        <taxon>Pseudomonadota</taxon>
        <taxon>Gammaproteobacteria</taxon>
        <taxon>Vibrionales</taxon>
        <taxon>Vibrionaceae</taxon>
        <taxon>Vibrio</taxon>
    </lineage>
</organism>
<proteinExistence type="inferred from homology"/>
<keyword evidence="2" id="KW-0812">Transmembrane</keyword>
<accession>A0A9X0R950</accession>
<comment type="similarity">
    <text evidence="1">Belongs to the polysaccharide synthase family.</text>
</comment>
<dbReference type="AlphaFoldDB" id="A0A9X0R950"/>
<dbReference type="SUPFAM" id="SSF53335">
    <property type="entry name" value="S-adenosyl-L-methionine-dependent methyltransferases"/>
    <property type="match status" value="1"/>
</dbReference>
<dbReference type="InterPro" id="IPR029063">
    <property type="entry name" value="SAM-dependent_MTases_sf"/>
</dbReference>
<evidence type="ECO:0000259" key="3">
    <source>
        <dbReference type="Pfam" id="PF02719"/>
    </source>
</evidence>
<dbReference type="Gene3D" id="3.40.50.720">
    <property type="entry name" value="NAD(P)-binding Rossmann-like Domain"/>
    <property type="match status" value="2"/>
</dbReference>
<dbReference type="Pfam" id="PF02719">
    <property type="entry name" value="Polysacc_synt_2"/>
    <property type="match status" value="1"/>
</dbReference>
<dbReference type="EMBL" id="JACRUP010000009">
    <property type="protein sequence ID" value="MBC5851919.1"/>
    <property type="molecule type" value="Genomic_DNA"/>
</dbReference>
<evidence type="ECO:0000313" key="4">
    <source>
        <dbReference type="EMBL" id="MBC5851919.1"/>
    </source>
</evidence>
<dbReference type="InterPro" id="IPR036291">
    <property type="entry name" value="NAD(P)-bd_dom_sf"/>
</dbReference>
<keyword evidence="5" id="KW-1185">Reference proteome</keyword>
<gene>
    <name evidence="4" type="ORF">H8Q88_13490</name>
</gene>
<name>A0A9X0R950_VIBME</name>
<feature type="transmembrane region" description="Helical" evidence="2">
    <location>
        <begin position="20"/>
        <end position="39"/>
    </location>
</feature>
<dbReference type="Pfam" id="PF13727">
    <property type="entry name" value="CoA_binding_3"/>
    <property type="match status" value="1"/>
</dbReference>
<dbReference type="Proteomes" id="UP000615796">
    <property type="component" value="Unassembled WGS sequence"/>
</dbReference>
<evidence type="ECO:0000256" key="1">
    <source>
        <dbReference type="ARBA" id="ARBA00007430"/>
    </source>
</evidence>
<dbReference type="CDD" id="cd05237">
    <property type="entry name" value="UDP_invert_4-6DH_SDR_e"/>
    <property type="match status" value="1"/>
</dbReference>
<dbReference type="RefSeq" id="WP_187026493.1">
    <property type="nucleotide sequence ID" value="NZ_JACRUP010000009.1"/>
</dbReference>
<feature type="transmembrane region" description="Helical" evidence="2">
    <location>
        <begin position="82"/>
        <end position="102"/>
    </location>
</feature>
<evidence type="ECO:0000256" key="2">
    <source>
        <dbReference type="SAM" id="Phobius"/>
    </source>
</evidence>
<evidence type="ECO:0000313" key="5">
    <source>
        <dbReference type="Proteomes" id="UP000615796"/>
    </source>
</evidence>
<dbReference type="SUPFAM" id="SSF51735">
    <property type="entry name" value="NAD(P)-binding Rossmann-fold domains"/>
    <property type="match status" value="1"/>
</dbReference>